<name>A0AA43QWZ1_MYCAR</name>
<evidence type="ECO:0000313" key="1">
    <source>
        <dbReference type="EMBL" id="MDI3349715.1"/>
    </source>
</evidence>
<dbReference type="Proteomes" id="UP001162175">
    <property type="component" value="Unassembled WGS sequence"/>
</dbReference>
<accession>A0AA43QWZ1</accession>
<organism evidence="1 2">
    <name type="scientific">Mycoplasmopsis arginini</name>
    <name type="common">Mycoplasma arginini</name>
    <dbReference type="NCBI Taxonomy" id="2094"/>
    <lineage>
        <taxon>Bacteria</taxon>
        <taxon>Bacillati</taxon>
        <taxon>Mycoplasmatota</taxon>
        <taxon>Mycoplasmoidales</taxon>
        <taxon>Metamycoplasmataceae</taxon>
        <taxon>Mycoplasmopsis</taxon>
    </lineage>
</organism>
<protein>
    <submittedName>
        <fullName evidence="1">Uncharacterized protein</fullName>
    </submittedName>
</protein>
<evidence type="ECO:0000313" key="2">
    <source>
        <dbReference type="Proteomes" id="UP001162175"/>
    </source>
</evidence>
<dbReference type="AlphaFoldDB" id="A0AA43QWZ1"/>
<comment type="caution">
    <text evidence="1">The sequence shown here is derived from an EMBL/GenBank/DDBJ whole genome shotgun (WGS) entry which is preliminary data.</text>
</comment>
<reference evidence="1" key="1">
    <citation type="submission" date="2022-11" db="EMBL/GenBank/DDBJ databases">
        <title>Draft genome of Mycoplasma arginini isolated from fly.</title>
        <authorList>
            <person name="Severgnini M."/>
            <person name="Gioia G."/>
            <person name="Cremonesi P."/>
            <person name="Moroni P."/>
            <person name="Addis M.F."/>
            <person name="Castiglioni B."/>
        </authorList>
    </citation>
    <scope>NUCLEOTIDE SEQUENCE</scope>
    <source>
        <strain evidence="1">QMP CG1-1632</strain>
    </source>
</reference>
<sequence>MGQTLFPTGRNSSSVWSKKKIKKNIRFVVYNKKSIIFVLNINHKHFYIMNTFYGKQLNTLTFNELTLLSIDIQLSAFDKMNMTDQRVLSQSESIREGFMTKCLEEGYGDYSRERFLHDYNGTRPTEIEGGYDEYIEVTNFLSLN</sequence>
<proteinExistence type="predicted"/>
<gene>
    <name evidence="1" type="ORF">DCBHLPFO_00765</name>
</gene>
<dbReference type="EMBL" id="JAPFAR010000094">
    <property type="protein sequence ID" value="MDI3349715.1"/>
    <property type="molecule type" value="Genomic_DNA"/>
</dbReference>